<organism evidence="1 2">
    <name type="scientific">Oedothorax gibbosus</name>
    <dbReference type="NCBI Taxonomy" id="931172"/>
    <lineage>
        <taxon>Eukaryota</taxon>
        <taxon>Metazoa</taxon>
        <taxon>Ecdysozoa</taxon>
        <taxon>Arthropoda</taxon>
        <taxon>Chelicerata</taxon>
        <taxon>Arachnida</taxon>
        <taxon>Araneae</taxon>
        <taxon>Araneomorphae</taxon>
        <taxon>Entelegynae</taxon>
        <taxon>Araneoidea</taxon>
        <taxon>Linyphiidae</taxon>
        <taxon>Erigoninae</taxon>
        <taxon>Oedothorax</taxon>
    </lineage>
</organism>
<dbReference type="AlphaFoldDB" id="A0AAV6VGA7"/>
<dbReference type="Proteomes" id="UP000827092">
    <property type="component" value="Unassembled WGS sequence"/>
</dbReference>
<name>A0AAV6VGA7_9ARAC</name>
<gene>
    <name evidence="1" type="ORF">JTE90_002980</name>
</gene>
<evidence type="ECO:0000313" key="2">
    <source>
        <dbReference type="Proteomes" id="UP000827092"/>
    </source>
</evidence>
<sequence length="88" mass="10033">MQLSTQNHYPSSELTSSLIHYVIKPPQDGHRSFRVLFISFRVATPLLRVSGHFLDRRHIGDGRPESLNYDSTAGLKSALSLATWRRKI</sequence>
<comment type="caution">
    <text evidence="1">The sequence shown here is derived from an EMBL/GenBank/DDBJ whole genome shotgun (WGS) entry which is preliminary data.</text>
</comment>
<evidence type="ECO:0000313" key="1">
    <source>
        <dbReference type="EMBL" id="KAG8195717.1"/>
    </source>
</evidence>
<reference evidence="1 2" key="1">
    <citation type="journal article" date="2022" name="Nat. Ecol. Evol.">
        <title>A masculinizing supergene underlies an exaggerated male reproductive morph in a spider.</title>
        <authorList>
            <person name="Hendrickx F."/>
            <person name="De Corte Z."/>
            <person name="Sonet G."/>
            <person name="Van Belleghem S.M."/>
            <person name="Kostlbacher S."/>
            <person name="Vangestel C."/>
        </authorList>
    </citation>
    <scope>NUCLEOTIDE SEQUENCE [LARGE SCALE GENOMIC DNA]</scope>
    <source>
        <strain evidence="1">W744_W776</strain>
    </source>
</reference>
<accession>A0AAV6VGA7</accession>
<keyword evidence="2" id="KW-1185">Reference proteome</keyword>
<dbReference type="EMBL" id="JAFNEN010000080">
    <property type="protein sequence ID" value="KAG8195717.1"/>
    <property type="molecule type" value="Genomic_DNA"/>
</dbReference>
<proteinExistence type="predicted"/>
<protein>
    <submittedName>
        <fullName evidence="1">Uncharacterized protein</fullName>
    </submittedName>
</protein>